<feature type="signal peptide" evidence="2">
    <location>
        <begin position="1"/>
        <end position="19"/>
    </location>
</feature>
<feature type="domain" description="Bacterial repeat" evidence="3">
    <location>
        <begin position="1149"/>
        <end position="1225"/>
    </location>
</feature>
<evidence type="ECO:0000256" key="1">
    <source>
        <dbReference type="SAM" id="MobiDB-lite"/>
    </source>
</evidence>
<evidence type="ECO:0000313" key="4">
    <source>
        <dbReference type="EMBL" id="HJB08666.1"/>
    </source>
</evidence>
<evidence type="ECO:0000313" key="5">
    <source>
        <dbReference type="Proteomes" id="UP000886804"/>
    </source>
</evidence>
<evidence type="ECO:0000256" key="2">
    <source>
        <dbReference type="SAM" id="SignalP"/>
    </source>
</evidence>
<feature type="chain" id="PRO_5039049824" evidence="2">
    <location>
        <begin position="20"/>
        <end position="1255"/>
    </location>
</feature>
<reference evidence="4" key="1">
    <citation type="journal article" date="2021" name="PeerJ">
        <title>Extensive microbial diversity within the chicken gut microbiome revealed by metagenomics and culture.</title>
        <authorList>
            <person name="Gilroy R."/>
            <person name="Ravi A."/>
            <person name="Getino M."/>
            <person name="Pursley I."/>
            <person name="Horton D.L."/>
            <person name="Alikhan N.F."/>
            <person name="Baker D."/>
            <person name="Gharbi K."/>
            <person name="Hall N."/>
            <person name="Watson M."/>
            <person name="Adriaenssens E.M."/>
            <person name="Foster-Nyarko E."/>
            <person name="Jarju S."/>
            <person name="Secka A."/>
            <person name="Antonio M."/>
            <person name="Oren A."/>
            <person name="Chaudhuri R.R."/>
            <person name="La Ragione R."/>
            <person name="Hildebrand F."/>
            <person name="Pallen M.J."/>
        </authorList>
    </citation>
    <scope>NUCLEOTIDE SEQUENCE</scope>
    <source>
        <strain evidence="4">CHK188-4685</strain>
    </source>
</reference>
<organism evidence="4 5">
    <name type="scientific">Candidatus Enterocloster faecavium</name>
    <dbReference type="NCBI Taxonomy" id="2838560"/>
    <lineage>
        <taxon>Bacteria</taxon>
        <taxon>Bacillati</taxon>
        <taxon>Bacillota</taxon>
        <taxon>Clostridia</taxon>
        <taxon>Lachnospirales</taxon>
        <taxon>Lachnospiraceae</taxon>
        <taxon>Enterocloster</taxon>
    </lineage>
</organism>
<feature type="compositionally biased region" description="Basic and acidic residues" evidence="1">
    <location>
        <begin position="1224"/>
        <end position="1233"/>
    </location>
</feature>
<name>A0A9D2LA05_9FIRM</name>
<dbReference type="EMBL" id="DWYS01000146">
    <property type="protein sequence ID" value="HJB08666.1"/>
    <property type="molecule type" value="Genomic_DNA"/>
</dbReference>
<dbReference type="InterPro" id="IPR042229">
    <property type="entry name" value="Listeria/Bacterioides_rpt_sf"/>
</dbReference>
<dbReference type="Gene3D" id="2.60.40.4270">
    <property type="entry name" value="Listeria-Bacteroides repeat domain"/>
    <property type="match status" value="1"/>
</dbReference>
<feature type="region of interest" description="Disordered" evidence="1">
    <location>
        <begin position="1224"/>
        <end position="1255"/>
    </location>
</feature>
<dbReference type="AlphaFoldDB" id="A0A9D2LA05"/>
<feature type="non-terminal residue" evidence="4">
    <location>
        <position position="1255"/>
    </location>
</feature>
<dbReference type="Proteomes" id="UP000886804">
    <property type="component" value="Unassembled WGS sequence"/>
</dbReference>
<feature type="compositionally biased region" description="Polar residues" evidence="1">
    <location>
        <begin position="1237"/>
        <end position="1255"/>
    </location>
</feature>
<gene>
    <name evidence="4" type="ORF">H9716_12525</name>
</gene>
<reference evidence="4" key="2">
    <citation type="submission" date="2021-04" db="EMBL/GenBank/DDBJ databases">
        <authorList>
            <person name="Gilroy R."/>
        </authorList>
    </citation>
    <scope>NUCLEOTIDE SEQUENCE</scope>
    <source>
        <strain evidence="4">CHK188-4685</strain>
    </source>
</reference>
<dbReference type="InterPro" id="IPR044060">
    <property type="entry name" value="Bacterial_rp_domain"/>
</dbReference>
<dbReference type="GO" id="GO:0030313">
    <property type="term" value="C:cell envelope"/>
    <property type="evidence" value="ECO:0007669"/>
    <property type="project" value="UniProtKB-SubCell"/>
</dbReference>
<dbReference type="Pfam" id="PF18998">
    <property type="entry name" value="Flg_new_2"/>
    <property type="match status" value="1"/>
</dbReference>
<accession>A0A9D2LA05</accession>
<protein>
    <submittedName>
        <fullName evidence="4">InlB B-repeat-containing protein</fullName>
    </submittedName>
</protein>
<evidence type="ECO:0000259" key="3">
    <source>
        <dbReference type="Pfam" id="PF18998"/>
    </source>
</evidence>
<keyword evidence="2" id="KW-0732">Signal</keyword>
<comment type="caution">
    <text evidence="4">The sequence shown here is derived from an EMBL/GenBank/DDBJ whole genome shotgun (WGS) entry which is preliminary data.</text>
</comment>
<proteinExistence type="predicted"/>
<sequence>MRLKRKIAALLAVSMVVSGQPGMFTMTSAAEEKTVQEEEVSQEFDTASPSNADVATKSDADVVEPENEIYEVLYTVDPEEGARVKGKDEIRSGRDLTFKVYPEDGYEIESVVVNGEELEETQEQKEFLLFGSKYCEYQVESVREDLDIVVTLNEIEENTLSYELSEGLSLNITEKDKGALKDVAYMEAELLSKDEDIEKAIDEKLDESEAIADYAAIDIVLFDEEGNETEPEGAVTVSVEGIDTDEEYEKVSIYHIEETPDEEAEERSAAPKLSVLSAAEDENIYQAAKVTKGVKDQLSEEGNILFTADHFSTYVVTFIKDATTHKSVTYHLMKLPAEGEEAEELAYSKFQGEEFDVTLGDQAITIDQHVATHDMAEIQEDGADGLYYTYQYATASEDSTGDRLTKLSYEDIVNEDNPITDIYLWYSPSDYTIIEATAHFDDDLDGDYDTQKRVDLRTGSIDFERAQEALESASVEGIYSFSHAEIHGPDGMVSEIESVKSVNGNYYVTLDGEESRYEGDGYSIHLYFKKGTRLTIHVEGASTAFGNLVDGLAEPTINREIAKGETRTIPIEVAKGYKFTLTYPDGSTYDSSIEETQIRTFSFDVTGTDENQTFNVKFEKITPYLDYSHYQGRDDLNNGNYHGAEVKVNEKVVDPNGNTWETNIDGQSITMTVYSEVGVNDTQWILDAFAVNGQAVTVPEDSDGASSTGIIYDQQGDPIANVEITVEKEEKRNWFWGNVEGYARTYTIRFTNVASYLKITNFNLRASGHSEVVVQSLGEGLSLKSTPNGQPQENVGVNGLIWNSPAQLEVTPEFGYYMSEAVTSDGNASLGEWSGEWYGTQNAEIRFSGGLSYLDISSEKVPFHFSYSEAVDELGVPIPDSDGFTLGQTDYFSKAITSAVPKYPGGDLANPVFAGWRLGEEEGLYSQNSSISRETLQKYANNSDVIQYEENASLGAKIVLEPVFVDAAEAVTTQFSVEIYFDDDLVETISNAGTGNVGTYVTANDVEEIQAVKAAIEKKKDESGYGDYERDGVKTPVRLSLGQEASKNVFELYYSAPVKNVTVKNATDNGTIQYGEEEVAGTTLKLKRGEEVQFVITPDSGYVVSKVSINDQEYPVNQTGAYTLTYTVEGDDEIIVSYTRAYTLTYDGNGNTGGSVPAVETYVEGAEVTLALQGDLSREGAIFLGWSQTENQLITTEAGAETAGITKTLTMPGEDETVYAVWAKDEDGDKTPDYEETSYTLTYDGNGNTEGSVPA</sequence>